<organism evidence="2">
    <name type="scientific">Tanacetum cinerariifolium</name>
    <name type="common">Dalmatian daisy</name>
    <name type="synonym">Chrysanthemum cinerariifolium</name>
    <dbReference type="NCBI Taxonomy" id="118510"/>
    <lineage>
        <taxon>Eukaryota</taxon>
        <taxon>Viridiplantae</taxon>
        <taxon>Streptophyta</taxon>
        <taxon>Embryophyta</taxon>
        <taxon>Tracheophyta</taxon>
        <taxon>Spermatophyta</taxon>
        <taxon>Magnoliopsida</taxon>
        <taxon>eudicotyledons</taxon>
        <taxon>Gunneridae</taxon>
        <taxon>Pentapetalae</taxon>
        <taxon>asterids</taxon>
        <taxon>campanulids</taxon>
        <taxon>Asterales</taxon>
        <taxon>Asteraceae</taxon>
        <taxon>Asteroideae</taxon>
        <taxon>Anthemideae</taxon>
        <taxon>Anthemidinae</taxon>
        <taxon>Tanacetum</taxon>
    </lineage>
</organism>
<sequence length="325" mass="37389">MRFGVMWHKWVNTCMKSAPVFVLMNGSPSREFKMERGPKQGDPFSPFLFLIAVEDLHVLTLEACNKGVYKGISLTEDDANVSIFQYAHDALFFDEWSYSNANTFVKILKCFQDVSGLKVNLSKSRLYGVGVSLNEVASVTEAINCAHDKLPFIYLGLLVGRNMRIGECWNMVVDRSLWLKLWNWWKCSSLSSFSLADVLLNRITFSGRSQRAVRALYGACHVLLWSIWRWRDKLLHASSIEVDVIKHEDIFPSIQRLSLLWMSNRSGRDNMNWRDCIQNSFKRCEMTKEAKALSMRRGIRAAQVSSGPILMLQFSSTFLLYCYTE</sequence>
<dbReference type="PANTHER" id="PTHR33116">
    <property type="entry name" value="REVERSE TRANSCRIPTASE ZINC-BINDING DOMAIN-CONTAINING PROTEIN-RELATED-RELATED"/>
    <property type="match status" value="1"/>
</dbReference>
<feature type="domain" description="Reverse transcriptase" evidence="1">
    <location>
        <begin position="1"/>
        <end position="159"/>
    </location>
</feature>
<comment type="caution">
    <text evidence="2">The sequence shown here is derived from an EMBL/GenBank/DDBJ whole genome shotgun (WGS) entry which is preliminary data.</text>
</comment>
<dbReference type="PROSITE" id="PS50878">
    <property type="entry name" value="RT_POL"/>
    <property type="match status" value="1"/>
</dbReference>
<dbReference type="Pfam" id="PF00078">
    <property type="entry name" value="RVT_1"/>
    <property type="match status" value="1"/>
</dbReference>
<proteinExistence type="predicted"/>
<dbReference type="PANTHER" id="PTHR33116:SF81">
    <property type="entry name" value="RNA-DIRECTED DNA POLYMERASE"/>
    <property type="match status" value="1"/>
</dbReference>
<accession>A0A6L2P5U0</accession>
<dbReference type="AlphaFoldDB" id="A0A6L2P5U0"/>
<evidence type="ECO:0000313" key="2">
    <source>
        <dbReference type="EMBL" id="GEU93820.1"/>
    </source>
</evidence>
<evidence type="ECO:0000259" key="1">
    <source>
        <dbReference type="PROSITE" id="PS50878"/>
    </source>
</evidence>
<protein>
    <submittedName>
        <fullName evidence="2">Arginine repressor C-terminal-like domain-containing protein</fullName>
    </submittedName>
</protein>
<gene>
    <name evidence="2" type="ORF">Tci_065798</name>
</gene>
<name>A0A6L2P5U0_TANCI</name>
<reference evidence="2" key="1">
    <citation type="journal article" date="2019" name="Sci. Rep.">
        <title>Draft genome of Tanacetum cinerariifolium, the natural source of mosquito coil.</title>
        <authorList>
            <person name="Yamashiro T."/>
            <person name="Shiraishi A."/>
            <person name="Satake H."/>
            <person name="Nakayama K."/>
        </authorList>
    </citation>
    <scope>NUCLEOTIDE SEQUENCE</scope>
</reference>
<dbReference type="InterPro" id="IPR000477">
    <property type="entry name" value="RT_dom"/>
</dbReference>
<dbReference type="EMBL" id="BKCJ010010936">
    <property type="protein sequence ID" value="GEU93820.1"/>
    <property type="molecule type" value="Genomic_DNA"/>
</dbReference>